<comment type="similarity">
    <text evidence="2 6">Belongs to the clathrin light chain family.</text>
</comment>
<feature type="region of interest" description="Disordered" evidence="7">
    <location>
        <begin position="144"/>
        <end position="163"/>
    </location>
</feature>
<dbReference type="GO" id="GO:0030132">
    <property type="term" value="C:clathrin coat of coated pit"/>
    <property type="evidence" value="ECO:0007669"/>
    <property type="project" value="InterPro"/>
</dbReference>
<reference evidence="8 9" key="2">
    <citation type="submission" date="2018-11" db="EMBL/GenBank/DDBJ databases">
        <authorList>
            <consortium name="Pathogen Informatics"/>
        </authorList>
    </citation>
    <scope>NUCLEOTIDE SEQUENCE [LARGE SCALE GENOMIC DNA]</scope>
</reference>
<dbReference type="OrthoDB" id="5512at2759"/>
<evidence type="ECO:0000256" key="1">
    <source>
        <dbReference type="ARBA" id="ARBA00004180"/>
    </source>
</evidence>
<accession>A0A0R3TNM4</accession>
<feature type="compositionally biased region" description="Basic and acidic residues" evidence="7">
    <location>
        <begin position="144"/>
        <end position="155"/>
    </location>
</feature>
<evidence type="ECO:0000256" key="4">
    <source>
        <dbReference type="ARBA" id="ARBA00023176"/>
    </source>
</evidence>
<feature type="region of interest" description="Disordered" evidence="7">
    <location>
        <begin position="1"/>
        <end position="87"/>
    </location>
</feature>
<evidence type="ECO:0000313" key="10">
    <source>
        <dbReference type="WBParaSite" id="HNAJ_0000899801-mRNA-1"/>
    </source>
</evidence>
<dbReference type="PANTHER" id="PTHR10639:SF7">
    <property type="entry name" value="CLATHRIN LIGHT CHAIN"/>
    <property type="match status" value="1"/>
</dbReference>
<evidence type="ECO:0000256" key="2">
    <source>
        <dbReference type="ARBA" id="ARBA00005263"/>
    </source>
</evidence>
<keyword evidence="4 6" id="KW-0168">Coated pit</keyword>
<evidence type="ECO:0000256" key="5">
    <source>
        <dbReference type="ARBA" id="ARBA00023329"/>
    </source>
</evidence>
<dbReference type="WBParaSite" id="HNAJ_0000899801-mRNA-1">
    <property type="protein sequence ID" value="HNAJ_0000899801-mRNA-1"/>
    <property type="gene ID" value="HNAJ_0000899801"/>
</dbReference>
<dbReference type="Proteomes" id="UP000278807">
    <property type="component" value="Unassembled WGS sequence"/>
</dbReference>
<dbReference type="GO" id="GO:0005198">
    <property type="term" value="F:structural molecule activity"/>
    <property type="evidence" value="ECO:0007669"/>
    <property type="project" value="InterPro"/>
</dbReference>
<evidence type="ECO:0000313" key="9">
    <source>
        <dbReference type="Proteomes" id="UP000278807"/>
    </source>
</evidence>
<proteinExistence type="inferred from homology"/>
<dbReference type="InterPro" id="IPR000996">
    <property type="entry name" value="Clathrin_L-chain"/>
</dbReference>
<feature type="compositionally biased region" description="Basic and acidic residues" evidence="7">
    <location>
        <begin position="65"/>
        <end position="81"/>
    </location>
</feature>
<keyword evidence="3 6" id="KW-0472">Membrane</keyword>
<keyword evidence="9" id="KW-1185">Reference proteome</keyword>
<evidence type="ECO:0000313" key="8">
    <source>
        <dbReference type="EMBL" id="VDO05233.1"/>
    </source>
</evidence>
<reference evidence="10" key="1">
    <citation type="submission" date="2017-02" db="UniProtKB">
        <authorList>
            <consortium name="WormBaseParasite"/>
        </authorList>
    </citation>
    <scope>IDENTIFICATION</scope>
</reference>
<dbReference type="GO" id="GO:0006886">
    <property type="term" value="P:intracellular protein transport"/>
    <property type="evidence" value="ECO:0007669"/>
    <property type="project" value="InterPro"/>
</dbReference>
<keyword evidence="5 6" id="KW-0968">Cytoplasmic vesicle</keyword>
<sequence>MAEAPQSDSFAWERDDNDGLSGEVPSGDGGGSDLDVDSKRDNSYVIEPEELGRRQNSTSASSMARSEEAVEEHANGLDDTKVFSPSNPPHENAFMESWKANFEADIKARDEKEAAKIAEWETTAKKELEAWYAHYRKQMALRSADNRTEAPRDASGKAYDGFSGTAPTVRDTAVWENVCGMCDLTSKNTKSTHDLSRMRGLLLNLKTPSSH</sequence>
<evidence type="ECO:0000256" key="7">
    <source>
        <dbReference type="SAM" id="MobiDB-lite"/>
    </source>
</evidence>
<dbReference type="PANTHER" id="PTHR10639">
    <property type="entry name" value="CLATHRIN LIGHT CHAIN"/>
    <property type="match status" value="1"/>
</dbReference>
<dbReference type="AlphaFoldDB" id="A0A0R3TNM4"/>
<comment type="subcellular location">
    <subcellularLocation>
        <location evidence="1 6">Cytoplasmic vesicle membrane</location>
        <topology evidence="1 6">Peripheral membrane protein</topology>
        <orientation evidence="1 6">Cytoplasmic side</orientation>
    </subcellularLocation>
    <subcellularLocation>
        <location evidence="6">Membrane</location>
        <location evidence="6">Coated pit</location>
        <topology evidence="6">Peripheral membrane protein</topology>
        <orientation evidence="6">Cytoplasmic side</orientation>
    </subcellularLocation>
    <text evidence="6">Cytoplasmic face of coated pits and vesicles.</text>
</comment>
<dbReference type="GO" id="GO:0030130">
    <property type="term" value="C:clathrin coat of trans-Golgi network vesicle"/>
    <property type="evidence" value="ECO:0007669"/>
    <property type="project" value="InterPro"/>
</dbReference>
<feature type="compositionally biased region" description="Polar residues" evidence="7">
    <location>
        <begin position="54"/>
        <end position="64"/>
    </location>
</feature>
<dbReference type="STRING" id="102285.A0A0R3TNM4"/>
<comment type="function">
    <text evidence="6">Clathrin is the major protein of the polyhedral coat of coated pits and vesicles.</text>
</comment>
<dbReference type="EMBL" id="UZAE01012457">
    <property type="protein sequence ID" value="VDO05233.1"/>
    <property type="molecule type" value="Genomic_DNA"/>
</dbReference>
<dbReference type="GO" id="GO:0032050">
    <property type="term" value="F:clathrin heavy chain binding"/>
    <property type="evidence" value="ECO:0007669"/>
    <property type="project" value="TreeGrafter"/>
</dbReference>
<dbReference type="GO" id="GO:0072583">
    <property type="term" value="P:clathrin-dependent endocytosis"/>
    <property type="evidence" value="ECO:0007669"/>
    <property type="project" value="TreeGrafter"/>
</dbReference>
<evidence type="ECO:0000256" key="6">
    <source>
        <dbReference type="RuleBase" id="RU363137"/>
    </source>
</evidence>
<evidence type="ECO:0000256" key="3">
    <source>
        <dbReference type="ARBA" id="ARBA00023136"/>
    </source>
</evidence>
<protein>
    <recommendedName>
        <fullName evidence="6">Clathrin light chain</fullName>
    </recommendedName>
</protein>
<organism evidence="10">
    <name type="scientific">Rodentolepis nana</name>
    <name type="common">Dwarf tapeworm</name>
    <name type="synonym">Hymenolepis nana</name>
    <dbReference type="NCBI Taxonomy" id="102285"/>
    <lineage>
        <taxon>Eukaryota</taxon>
        <taxon>Metazoa</taxon>
        <taxon>Spiralia</taxon>
        <taxon>Lophotrochozoa</taxon>
        <taxon>Platyhelminthes</taxon>
        <taxon>Cestoda</taxon>
        <taxon>Eucestoda</taxon>
        <taxon>Cyclophyllidea</taxon>
        <taxon>Hymenolepididae</taxon>
        <taxon>Rodentolepis</taxon>
    </lineage>
</organism>
<gene>
    <name evidence="8" type="ORF">HNAJ_LOCUS8994</name>
</gene>
<dbReference type="Pfam" id="PF01086">
    <property type="entry name" value="Clathrin_lg_ch"/>
    <property type="match status" value="1"/>
</dbReference>
<name>A0A0R3TNM4_RODNA</name>